<organism evidence="2 3">
    <name type="scientific">Tsukamurella strandjordii</name>
    <dbReference type="NCBI Taxonomy" id="147577"/>
    <lineage>
        <taxon>Bacteria</taxon>
        <taxon>Bacillati</taxon>
        <taxon>Actinomycetota</taxon>
        <taxon>Actinomycetes</taxon>
        <taxon>Mycobacteriales</taxon>
        <taxon>Tsukamurellaceae</taxon>
        <taxon>Tsukamurella</taxon>
    </lineage>
</organism>
<feature type="domain" description="Transcription regulator PadR N-terminal" evidence="1">
    <location>
        <begin position="15"/>
        <end position="89"/>
    </location>
</feature>
<evidence type="ECO:0000313" key="3">
    <source>
        <dbReference type="Proteomes" id="UP001178281"/>
    </source>
</evidence>
<dbReference type="RefSeq" id="WP_220656349.1">
    <property type="nucleotide sequence ID" value="NZ_JAUTIX010000001.1"/>
</dbReference>
<dbReference type="Pfam" id="PF03551">
    <property type="entry name" value="PadR"/>
    <property type="match status" value="1"/>
</dbReference>
<dbReference type="AlphaFoldDB" id="A0AA90N7X9"/>
<dbReference type="InterPro" id="IPR052509">
    <property type="entry name" value="Metal_resp_DNA-bind_regulator"/>
</dbReference>
<accession>A0AA90N7X9</accession>
<sequence length="193" mass="21510">MARNRPLTPLAVAALALLTERDMHPYEMFTTMVQRHEDLVVKLRAGSLYHTVNRLADDGLVSAQGVDREGNRPERTTYTISPEGRDRLQATVVDLLARPAEEYPQFPLALAEAHRLDRDLVVDLLGARLHQTESRAAALRSGHARATTHVAQAHLLDIDYLAAMAEAEAAWLRGLLDRLNNGTLEWKVSCDDD</sequence>
<name>A0AA90N7X9_9ACTN</name>
<dbReference type="Gene3D" id="1.10.10.10">
    <property type="entry name" value="Winged helix-like DNA-binding domain superfamily/Winged helix DNA-binding domain"/>
    <property type="match status" value="1"/>
</dbReference>
<proteinExistence type="predicted"/>
<evidence type="ECO:0000313" key="2">
    <source>
        <dbReference type="EMBL" id="MDP0396475.1"/>
    </source>
</evidence>
<dbReference type="PANTHER" id="PTHR33169:SF27">
    <property type="entry name" value="TRANSCRIPTIONAL REGULATOR PADR FAMILY PROTEIN"/>
    <property type="match status" value="1"/>
</dbReference>
<comment type="caution">
    <text evidence="2">The sequence shown here is derived from an EMBL/GenBank/DDBJ whole genome shotgun (WGS) entry which is preliminary data.</text>
</comment>
<dbReference type="InterPro" id="IPR036390">
    <property type="entry name" value="WH_DNA-bd_sf"/>
</dbReference>
<reference evidence="2" key="1">
    <citation type="submission" date="2023-08" db="EMBL/GenBank/DDBJ databases">
        <title>The draft genome of Tsukamurella strandjordii strain 050030.</title>
        <authorList>
            <person name="Zhao F."/>
            <person name="Feng Y."/>
            <person name="Zong Z."/>
        </authorList>
    </citation>
    <scope>NUCLEOTIDE SEQUENCE</scope>
    <source>
        <strain evidence="2">050030</strain>
    </source>
</reference>
<gene>
    <name evidence="2" type="ORF">Q7X28_00915</name>
</gene>
<evidence type="ECO:0000259" key="1">
    <source>
        <dbReference type="Pfam" id="PF03551"/>
    </source>
</evidence>
<dbReference type="SUPFAM" id="SSF46785">
    <property type="entry name" value="Winged helix' DNA-binding domain"/>
    <property type="match status" value="1"/>
</dbReference>
<protein>
    <submittedName>
        <fullName evidence="2">PadR family transcriptional regulator</fullName>
    </submittedName>
</protein>
<dbReference type="PANTHER" id="PTHR33169">
    <property type="entry name" value="PADR-FAMILY TRANSCRIPTIONAL REGULATOR"/>
    <property type="match status" value="1"/>
</dbReference>
<keyword evidence="3" id="KW-1185">Reference proteome</keyword>
<dbReference type="Proteomes" id="UP001178281">
    <property type="component" value="Unassembled WGS sequence"/>
</dbReference>
<dbReference type="InterPro" id="IPR036388">
    <property type="entry name" value="WH-like_DNA-bd_sf"/>
</dbReference>
<dbReference type="InterPro" id="IPR005149">
    <property type="entry name" value="Tscrpt_reg_PadR_N"/>
</dbReference>
<dbReference type="EMBL" id="JAUTIX010000001">
    <property type="protein sequence ID" value="MDP0396475.1"/>
    <property type="molecule type" value="Genomic_DNA"/>
</dbReference>